<organism evidence="7 8">
    <name type="scientific">Aspergillus steynii IBT 23096</name>
    <dbReference type="NCBI Taxonomy" id="1392250"/>
    <lineage>
        <taxon>Eukaryota</taxon>
        <taxon>Fungi</taxon>
        <taxon>Dikarya</taxon>
        <taxon>Ascomycota</taxon>
        <taxon>Pezizomycotina</taxon>
        <taxon>Eurotiomycetes</taxon>
        <taxon>Eurotiomycetidae</taxon>
        <taxon>Eurotiales</taxon>
        <taxon>Aspergillaceae</taxon>
        <taxon>Aspergillus</taxon>
        <taxon>Aspergillus subgen. Circumdati</taxon>
    </lineage>
</organism>
<dbReference type="InterPro" id="IPR007568">
    <property type="entry name" value="RTA1"/>
</dbReference>
<feature type="transmembrane region" description="Helical" evidence="6">
    <location>
        <begin position="148"/>
        <end position="167"/>
    </location>
</feature>
<gene>
    <name evidence="7" type="ORF">P170DRAFT_477246</name>
</gene>
<dbReference type="GO" id="GO:0016020">
    <property type="term" value="C:membrane"/>
    <property type="evidence" value="ECO:0007669"/>
    <property type="project" value="UniProtKB-SubCell"/>
</dbReference>
<dbReference type="EMBL" id="MSFO01000006">
    <property type="protein sequence ID" value="PLB46365.1"/>
    <property type="molecule type" value="Genomic_DNA"/>
</dbReference>
<proteinExistence type="predicted"/>
<feature type="transmembrane region" description="Helical" evidence="6">
    <location>
        <begin position="75"/>
        <end position="92"/>
    </location>
</feature>
<dbReference type="GeneID" id="36561129"/>
<feature type="transmembrane region" description="Helical" evidence="6">
    <location>
        <begin position="40"/>
        <end position="63"/>
    </location>
</feature>
<reference evidence="7 8" key="1">
    <citation type="submission" date="2016-12" db="EMBL/GenBank/DDBJ databases">
        <title>The genomes of Aspergillus section Nigri reveals drivers in fungal speciation.</title>
        <authorList>
            <consortium name="DOE Joint Genome Institute"/>
            <person name="Vesth T.C."/>
            <person name="Nybo J."/>
            <person name="Theobald S."/>
            <person name="Brandl J."/>
            <person name="Frisvad J.C."/>
            <person name="Nielsen K.F."/>
            <person name="Lyhne E.K."/>
            <person name="Kogle M.E."/>
            <person name="Kuo A."/>
            <person name="Riley R."/>
            <person name="Clum A."/>
            <person name="Nolan M."/>
            <person name="Lipzen A."/>
            <person name="Salamov A."/>
            <person name="Henrissat B."/>
            <person name="Wiebenga A."/>
            <person name="De Vries R.P."/>
            <person name="Grigoriev I.V."/>
            <person name="Mortensen U.H."/>
            <person name="Andersen M.R."/>
            <person name="Baker S.E."/>
        </authorList>
    </citation>
    <scope>NUCLEOTIDE SEQUENCE [LARGE SCALE GENOMIC DNA]</scope>
    <source>
        <strain evidence="7 8">IBT 23096</strain>
    </source>
</reference>
<dbReference type="RefSeq" id="XP_024701667.1">
    <property type="nucleotide sequence ID" value="XM_024853431.1"/>
</dbReference>
<comment type="caution">
    <text evidence="7">The sequence shown here is derived from an EMBL/GenBank/DDBJ whole genome shotgun (WGS) entry which is preliminary data.</text>
</comment>
<keyword evidence="4 6" id="KW-0472">Membrane</keyword>
<evidence type="ECO:0000256" key="1">
    <source>
        <dbReference type="ARBA" id="ARBA00004141"/>
    </source>
</evidence>
<feature type="region of interest" description="Disordered" evidence="5">
    <location>
        <begin position="310"/>
        <end position="370"/>
    </location>
</feature>
<evidence type="ECO:0000256" key="5">
    <source>
        <dbReference type="SAM" id="MobiDB-lite"/>
    </source>
</evidence>
<dbReference type="OrthoDB" id="5384040at2759"/>
<evidence type="ECO:0000313" key="8">
    <source>
        <dbReference type="Proteomes" id="UP000234275"/>
    </source>
</evidence>
<dbReference type="VEuPathDB" id="FungiDB:P170DRAFT_477246"/>
<keyword evidence="2 6" id="KW-0812">Transmembrane</keyword>
<evidence type="ECO:0000256" key="4">
    <source>
        <dbReference type="ARBA" id="ARBA00023136"/>
    </source>
</evidence>
<dbReference type="Pfam" id="PF04479">
    <property type="entry name" value="RTA1"/>
    <property type="match status" value="1"/>
</dbReference>
<dbReference type="PANTHER" id="PTHR31465:SF15">
    <property type="entry name" value="LIPID TRANSPORTER ATNI-RELATED"/>
    <property type="match status" value="1"/>
</dbReference>
<feature type="compositionally biased region" description="Basic and acidic residues" evidence="5">
    <location>
        <begin position="321"/>
        <end position="331"/>
    </location>
</feature>
<sequence length="370" mass="42113">MSTTTVSPTTASPLSTAIPTCTTPKPGKNGYLPPEACDVILYYVPSFGAAVFFCVLYGLLMIAHIVQGFMYKKRYTWVIVMGALWELLAFVFRSLQTRQQNNESWATAHTVLFLLAPLWINAFLYMTIGRLIYFLIPDKRLGGITAKRYGQLFVWLDIVAFIVQAVGAIMTTDTQASNAETMHGVHIYMGGIGLQELFILIFSGLAIHLHRRMIVMERIGQLDDEKLHRGRMPWRWLFYAMYTALGMITIRIIFRLAQYADGTNPNNPVLTHEWYEYVWDAAPLFIAIVLMNIFHPGCVLQGPDSEFPKLSRKEKKQIKREKKEAKKTLKESRKKAKLGNGIEFEQLRRQEEGGMGYSDGSYDAVNSDSR</sequence>
<evidence type="ECO:0000256" key="2">
    <source>
        <dbReference type="ARBA" id="ARBA00022692"/>
    </source>
</evidence>
<feature type="transmembrane region" description="Helical" evidence="6">
    <location>
        <begin position="187"/>
        <end position="209"/>
    </location>
</feature>
<protein>
    <recommendedName>
        <fullName evidence="9">RTA1 domain protein</fullName>
    </recommendedName>
</protein>
<feature type="transmembrane region" description="Helical" evidence="6">
    <location>
        <begin position="112"/>
        <end position="136"/>
    </location>
</feature>
<evidence type="ECO:0000256" key="6">
    <source>
        <dbReference type="SAM" id="Phobius"/>
    </source>
</evidence>
<name>A0A2I2G0E8_9EURO</name>
<dbReference type="AlphaFoldDB" id="A0A2I2G0E8"/>
<accession>A0A2I2G0E8</accession>
<feature type="transmembrane region" description="Helical" evidence="6">
    <location>
        <begin position="274"/>
        <end position="294"/>
    </location>
</feature>
<keyword evidence="3 6" id="KW-1133">Transmembrane helix</keyword>
<dbReference type="Proteomes" id="UP000234275">
    <property type="component" value="Unassembled WGS sequence"/>
</dbReference>
<evidence type="ECO:0008006" key="9">
    <source>
        <dbReference type="Google" id="ProtNLM"/>
    </source>
</evidence>
<comment type="subcellular location">
    <subcellularLocation>
        <location evidence="1">Membrane</location>
        <topology evidence="1">Multi-pass membrane protein</topology>
    </subcellularLocation>
</comment>
<evidence type="ECO:0000256" key="3">
    <source>
        <dbReference type="ARBA" id="ARBA00022989"/>
    </source>
</evidence>
<keyword evidence="8" id="KW-1185">Reference proteome</keyword>
<feature type="transmembrane region" description="Helical" evidence="6">
    <location>
        <begin position="236"/>
        <end position="254"/>
    </location>
</feature>
<dbReference type="STRING" id="1392250.A0A2I2G0E8"/>
<evidence type="ECO:0000313" key="7">
    <source>
        <dbReference type="EMBL" id="PLB46365.1"/>
    </source>
</evidence>
<dbReference type="PANTHER" id="PTHR31465">
    <property type="entry name" value="PROTEIN RTA1-RELATED"/>
    <property type="match status" value="1"/>
</dbReference>